<gene>
    <name evidence="1" type="ORF">HAX54_049118</name>
</gene>
<feature type="non-terminal residue" evidence="1">
    <location>
        <position position="1"/>
    </location>
</feature>
<proteinExistence type="predicted"/>
<evidence type="ECO:0000313" key="2">
    <source>
        <dbReference type="Proteomes" id="UP000823775"/>
    </source>
</evidence>
<comment type="caution">
    <text evidence="1">The sequence shown here is derived from an EMBL/GenBank/DDBJ whole genome shotgun (WGS) entry which is preliminary data.</text>
</comment>
<keyword evidence="2" id="KW-1185">Reference proteome</keyword>
<reference evidence="1 2" key="1">
    <citation type="journal article" date="2021" name="BMC Genomics">
        <title>Datura genome reveals duplications of psychoactive alkaloid biosynthetic genes and high mutation rate following tissue culture.</title>
        <authorList>
            <person name="Rajewski A."/>
            <person name="Carter-House D."/>
            <person name="Stajich J."/>
            <person name="Litt A."/>
        </authorList>
    </citation>
    <scope>NUCLEOTIDE SEQUENCE [LARGE SCALE GENOMIC DNA]</scope>
    <source>
        <strain evidence="1">AR-01</strain>
    </source>
</reference>
<accession>A0ABS8WK58</accession>
<dbReference type="EMBL" id="JACEIK010008268">
    <property type="protein sequence ID" value="MCE3051210.1"/>
    <property type="molecule type" value="Genomic_DNA"/>
</dbReference>
<evidence type="ECO:0000313" key="1">
    <source>
        <dbReference type="EMBL" id="MCE3051210.1"/>
    </source>
</evidence>
<protein>
    <submittedName>
        <fullName evidence="1">Uncharacterized protein</fullName>
    </submittedName>
</protein>
<dbReference type="Proteomes" id="UP000823775">
    <property type="component" value="Unassembled WGS sequence"/>
</dbReference>
<name>A0ABS8WK58_DATST</name>
<sequence>ANAHDEMLSGLKVMDLGVFEAFETNNDAQALQRNKGREAQALLRDAWSDATLMLHNDKHGALALSSYQE</sequence>
<feature type="non-terminal residue" evidence="1">
    <location>
        <position position="69"/>
    </location>
</feature>
<organism evidence="1 2">
    <name type="scientific">Datura stramonium</name>
    <name type="common">Jimsonweed</name>
    <name type="synonym">Common thornapple</name>
    <dbReference type="NCBI Taxonomy" id="4076"/>
    <lineage>
        <taxon>Eukaryota</taxon>
        <taxon>Viridiplantae</taxon>
        <taxon>Streptophyta</taxon>
        <taxon>Embryophyta</taxon>
        <taxon>Tracheophyta</taxon>
        <taxon>Spermatophyta</taxon>
        <taxon>Magnoliopsida</taxon>
        <taxon>eudicotyledons</taxon>
        <taxon>Gunneridae</taxon>
        <taxon>Pentapetalae</taxon>
        <taxon>asterids</taxon>
        <taxon>lamiids</taxon>
        <taxon>Solanales</taxon>
        <taxon>Solanaceae</taxon>
        <taxon>Solanoideae</taxon>
        <taxon>Datureae</taxon>
        <taxon>Datura</taxon>
    </lineage>
</organism>